<sequence>MNKTLKLVSTLLVMVGCYQGYCSQAIAGTKSGANQLEKKGVQEDFQNNPAFIAWCMINERYPDCNPLESRNPRKFSRTLGHGH</sequence>
<evidence type="ECO:0000313" key="1">
    <source>
        <dbReference type="EMBL" id="EJF87838.1"/>
    </source>
</evidence>
<keyword evidence="2" id="KW-1185">Reference proteome</keyword>
<dbReference type="Proteomes" id="UP000001077">
    <property type="component" value="Unassembled WGS sequence"/>
</dbReference>
<dbReference type="RefSeq" id="WP_007346347.1">
    <property type="nucleotide sequence ID" value="NZ_CALY02000027.1"/>
</dbReference>
<reference evidence="1 2" key="1">
    <citation type="submission" date="2012-03" db="EMBL/GenBank/DDBJ databases">
        <title>The Genome Sequence of Bartonella rattimassiliensis 15908.</title>
        <authorList>
            <consortium name="The Broad Institute Genome Sequencing Platform"/>
            <consortium name="The Broad Institute Genome Sequencing Center for Infectious Disease"/>
            <person name="Feldgarden M."/>
            <person name="Kirby J."/>
            <person name="Kosoy M."/>
            <person name="Birtles R."/>
            <person name="Probert W.S."/>
            <person name="Chiaraviglio L."/>
            <person name="Young S.K."/>
            <person name="Zeng Q."/>
            <person name="Gargeya S."/>
            <person name="Fitzgerald M."/>
            <person name="Haas B."/>
            <person name="Abouelleil A."/>
            <person name="Alvarado L."/>
            <person name="Arachchi H.M."/>
            <person name="Berlin A."/>
            <person name="Chapman S.B."/>
            <person name="Gearin G."/>
            <person name="Goldberg J."/>
            <person name="Griggs A."/>
            <person name="Gujja S."/>
            <person name="Hansen M."/>
            <person name="Heiman D."/>
            <person name="Howarth C."/>
            <person name="Larimer J."/>
            <person name="Lui A."/>
            <person name="MacDonald P.J.P."/>
            <person name="McCowen C."/>
            <person name="Montmayeur A."/>
            <person name="Murphy C."/>
            <person name="Neiman D."/>
            <person name="Pearson M."/>
            <person name="Priest M."/>
            <person name="Roberts A."/>
            <person name="Saif S."/>
            <person name="Shea T."/>
            <person name="Sisk P."/>
            <person name="Stolte C."/>
            <person name="Sykes S."/>
            <person name="Wortman J."/>
            <person name="Nusbaum C."/>
            <person name="Birren B."/>
        </authorList>
    </citation>
    <scope>NUCLEOTIDE SEQUENCE [LARGE SCALE GENOMIC DNA]</scope>
    <source>
        <strain evidence="1 2">15908</strain>
    </source>
</reference>
<proteinExistence type="predicted"/>
<dbReference type="PROSITE" id="PS51257">
    <property type="entry name" value="PROKAR_LIPOPROTEIN"/>
    <property type="match status" value="1"/>
</dbReference>
<protein>
    <submittedName>
        <fullName evidence="1">Uncharacterized protein</fullName>
    </submittedName>
</protein>
<evidence type="ECO:0000313" key="2">
    <source>
        <dbReference type="Proteomes" id="UP000001077"/>
    </source>
</evidence>
<comment type="caution">
    <text evidence="1">The sequence shown here is derived from an EMBL/GenBank/DDBJ whole genome shotgun (WGS) entry which is preliminary data.</text>
</comment>
<dbReference type="AlphaFoldDB" id="J0ZI15"/>
<dbReference type="PATRIC" id="fig|1094556.3.peg.63"/>
<dbReference type="HOGENOM" id="CLU_2535791_0_0_5"/>
<dbReference type="OrthoDB" id="7923870at2"/>
<gene>
    <name evidence="1" type="ORF">MCY_00041</name>
</gene>
<accession>J0ZI15</accession>
<organism evidence="1 2">
    <name type="scientific">Bartonella rattimassiliensis 15908</name>
    <dbReference type="NCBI Taxonomy" id="1094556"/>
    <lineage>
        <taxon>Bacteria</taxon>
        <taxon>Pseudomonadati</taxon>
        <taxon>Pseudomonadota</taxon>
        <taxon>Alphaproteobacteria</taxon>
        <taxon>Hyphomicrobiales</taxon>
        <taxon>Bartonellaceae</taxon>
        <taxon>Bartonella</taxon>
    </lineage>
</organism>
<dbReference type="EMBL" id="AILY01000003">
    <property type="protein sequence ID" value="EJF87838.1"/>
    <property type="molecule type" value="Genomic_DNA"/>
</dbReference>
<name>J0ZI15_9HYPH</name>